<keyword evidence="3" id="KW-1003">Cell membrane</keyword>
<proteinExistence type="inferred from homology"/>
<evidence type="ECO:0000313" key="10">
    <source>
        <dbReference type="Proteomes" id="UP001157114"/>
    </source>
</evidence>
<dbReference type="PROSITE" id="PS50928">
    <property type="entry name" value="ABC_TM1"/>
    <property type="match status" value="1"/>
</dbReference>
<evidence type="ECO:0000313" key="9">
    <source>
        <dbReference type="EMBL" id="GLX67726.1"/>
    </source>
</evidence>
<dbReference type="RefSeq" id="WP_284238476.1">
    <property type="nucleotide sequence ID" value="NZ_BSSQ01000008.1"/>
</dbReference>
<evidence type="ECO:0000256" key="1">
    <source>
        <dbReference type="ARBA" id="ARBA00004651"/>
    </source>
</evidence>
<dbReference type="CDD" id="cd06261">
    <property type="entry name" value="TM_PBP2"/>
    <property type="match status" value="1"/>
</dbReference>
<feature type="domain" description="ABC transmembrane type-1" evidence="8">
    <location>
        <begin position="71"/>
        <end position="260"/>
    </location>
</feature>
<dbReference type="Proteomes" id="UP001157114">
    <property type="component" value="Unassembled WGS sequence"/>
</dbReference>
<comment type="subcellular location">
    <subcellularLocation>
        <location evidence="1 7">Cell membrane</location>
        <topology evidence="1 7">Multi-pass membrane protein</topology>
    </subcellularLocation>
</comment>
<evidence type="ECO:0000256" key="5">
    <source>
        <dbReference type="ARBA" id="ARBA00022989"/>
    </source>
</evidence>
<keyword evidence="2 7" id="KW-0813">Transport</keyword>
<dbReference type="InterPro" id="IPR000515">
    <property type="entry name" value="MetI-like"/>
</dbReference>
<feature type="transmembrane region" description="Helical" evidence="7">
    <location>
        <begin position="139"/>
        <end position="160"/>
    </location>
</feature>
<dbReference type="PANTHER" id="PTHR43744">
    <property type="entry name" value="ABC TRANSPORTER PERMEASE PROTEIN MG189-RELATED-RELATED"/>
    <property type="match status" value="1"/>
</dbReference>
<evidence type="ECO:0000256" key="2">
    <source>
        <dbReference type="ARBA" id="ARBA00022448"/>
    </source>
</evidence>
<sequence length="275" mass="30448">MALRNNVRSAVIFVLLLFPLALMFFPYLYMISMSLKGDGMLIKTLGDIIPHKITLQNYVDVLSSGPFGTYFFNSTLVAVLVVAGNVLFGSMVGYAFAKMDFTGKNVLFLAILATMMIPFQVTLIPIFLLMRELGWIDTYAALIVPSLVTPMGIFLMRQYISTIPTELIQAAKIDGSTEFGVFWRIIFPLAKPALGVMIIVQFLSSWNNFINPLILTNSEKMRTLPIGLSLYKGFNAIDWVHLMAAACVATLPVVVIFILFQKYIIAGMTSGAVKS</sequence>
<dbReference type="PANTHER" id="PTHR43744:SF8">
    <property type="entry name" value="SN-GLYCEROL-3-PHOSPHATE TRANSPORT SYSTEM PERMEASE PROTEIN UGPE"/>
    <property type="match status" value="1"/>
</dbReference>
<comment type="similarity">
    <text evidence="7">Belongs to the binding-protein-dependent transport system permease family.</text>
</comment>
<dbReference type="EMBL" id="BSSQ01000008">
    <property type="protein sequence ID" value="GLX67726.1"/>
    <property type="molecule type" value="Genomic_DNA"/>
</dbReference>
<protein>
    <submittedName>
        <fullName evidence="9">Sugar ABC transporter permease</fullName>
    </submittedName>
</protein>
<feature type="transmembrane region" description="Helical" evidence="7">
    <location>
        <begin position="181"/>
        <end position="203"/>
    </location>
</feature>
<feature type="transmembrane region" description="Helical" evidence="7">
    <location>
        <begin position="70"/>
        <end position="94"/>
    </location>
</feature>
<keyword evidence="10" id="KW-1185">Reference proteome</keyword>
<feature type="transmembrane region" description="Helical" evidence="7">
    <location>
        <begin position="239"/>
        <end position="260"/>
    </location>
</feature>
<evidence type="ECO:0000259" key="8">
    <source>
        <dbReference type="PROSITE" id="PS50928"/>
    </source>
</evidence>
<evidence type="ECO:0000256" key="4">
    <source>
        <dbReference type="ARBA" id="ARBA00022692"/>
    </source>
</evidence>
<reference evidence="9 10" key="1">
    <citation type="submission" date="2023-03" db="EMBL/GenBank/DDBJ databases">
        <title>Draft genome sequence of the bacteria which degrade cell wall of Tricholomamatutake.</title>
        <authorList>
            <person name="Konishi Y."/>
            <person name="Fukuta Y."/>
            <person name="Shirasaka N."/>
        </authorList>
    </citation>
    <scope>NUCLEOTIDE SEQUENCE [LARGE SCALE GENOMIC DNA]</scope>
    <source>
        <strain evidence="10">mu1</strain>
    </source>
</reference>
<gene>
    <name evidence="9" type="ORF">MU1_20710</name>
</gene>
<organism evidence="9 10">
    <name type="scientific">Paenibacillus glycanilyticus</name>
    <dbReference type="NCBI Taxonomy" id="126569"/>
    <lineage>
        <taxon>Bacteria</taxon>
        <taxon>Bacillati</taxon>
        <taxon>Bacillota</taxon>
        <taxon>Bacilli</taxon>
        <taxon>Bacillales</taxon>
        <taxon>Paenibacillaceae</taxon>
        <taxon>Paenibacillus</taxon>
    </lineage>
</organism>
<name>A0ABQ6G9T9_9BACL</name>
<keyword evidence="5 7" id="KW-1133">Transmembrane helix</keyword>
<accession>A0ABQ6G9T9</accession>
<dbReference type="SUPFAM" id="SSF161098">
    <property type="entry name" value="MetI-like"/>
    <property type="match status" value="1"/>
</dbReference>
<comment type="caution">
    <text evidence="9">The sequence shown here is derived from an EMBL/GenBank/DDBJ whole genome shotgun (WGS) entry which is preliminary data.</text>
</comment>
<dbReference type="InterPro" id="IPR035906">
    <property type="entry name" value="MetI-like_sf"/>
</dbReference>
<dbReference type="Gene3D" id="1.10.3720.10">
    <property type="entry name" value="MetI-like"/>
    <property type="match status" value="1"/>
</dbReference>
<evidence type="ECO:0000256" key="6">
    <source>
        <dbReference type="ARBA" id="ARBA00023136"/>
    </source>
</evidence>
<evidence type="ECO:0000256" key="3">
    <source>
        <dbReference type="ARBA" id="ARBA00022475"/>
    </source>
</evidence>
<feature type="transmembrane region" description="Helical" evidence="7">
    <location>
        <begin position="106"/>
        <end position="127"/>
    </location>
</feature>
<feature type="transmembrane region" description="Helical" evidence="7">
    <location>
        <begin position="12"/>
        <end position="31"/>
    </location>
</feature>
<evidence type="ECO:0000256" key="7">
    <source>
        <dbReference type="RuleBase" id="RU363032"/>
    </source>
</evidence>
<dbReference type="Pfam" id="PF00528">
    <property type="entry name" value="BPD_transp_1"/>
    <property type="match status" value="1"/>
</dbReference>
<keyword evidence="4 7" id="KW-0812">Transmembrane</keyword>
<keyword evidence="6 7" id="KW-0472">Membrane</keyword>